<feature type="region of interest" description="Disordered" evidence="1">
    <location>
        <begin position="86"/>
        <end position="115"/>
    </location>
</feature>
<name>M1DRB5_SOLTU</name>
<reference evidence="3" key="1">
    <citation type="journal article" date="2011" name="Nature">
        <title>Genome sequence and analysis of the tuber crop potato.</title>
        <authorList>
            <consortium name="The Potato Genome Sequencing Consortium"/>
        </authorList>
    </citation>
    <scope>NUCLEOTIDE SEQUENCE [LARGE SCALE GENOMIC DNA]</scope>
    <source>
        <strain evidence="3">cv. DM1-3 516 R44</strain>
    </source>
</reference>
<dbReference type="EnsemblPlants" id="PGSC0003DMT400093133">
    <property type="protein sequence ID" value="PGSC0003DMT400093133"/>
    <property type="gene ID" value="PGSC0003DMG400042704"/>
</dbReference>
<dbReference type="InParanoid" id="M1DRB5"/>
<dbReference type="PaxDb" id="4113-PGSC0003DMT400093133"/>
<sequence>MAKKMTQLEILSNNVMCSGLKSVNNVGIGGANHEEAQFEALYNKEVNFPANQGGGFHPNCPKTGGNLTLNRDDVWRDRDRQWRDSIANWNERDGDKEGYVPPYEHQKPKEQNADPENFRTKDMLAHFFNKVEGSDKVLNEIKEEVSTLNQTITSH</sequence>
<dbReference type="HOGENOM" id="CLU_033598_1_0_1"/>
<proteinExistence type="predicted"/>
<organism evidence="2 3">
    <name type="scientific">Solanum tuberosum</name>
    <name type="common">Potato</name>
    <dbReference type="NCBI Taxonomy" id="4113"/>
    <lineage>
        <taxon>Eukaryota</taxon>
        <taxon>Viridiplantae</taxon>
        <taxon>Streptophyta</taxon>
        <taxon>Embryophyta</taxon>
        <taxon>Tracheophyta</taxon>
        <taxon>Spermatophyta</taxon>
        <taxon>Magnoliopsida</taxon>
        <taxon>eudicotyledons</taxon>
        <taxon>Gunneridae</taxon>
        <taxon>Pentapetalae</taxon>
        <taxon>asterids</taxon>
        <taxon>lamiids</taxon>
        <taxon>Solanales</taxon>
        <taxon>Solanaceae</taxon>
        <taxon>Solanoideae</taxon>
        <taxon>Solaneae</taxon>
        <taxon>Solanum</taxon>
    </lineage>
</organism>
<accession>M1DRB5</accession>
<dbReference type="AlphaFoldDB" id="M1DRB5"/>
<dbReference type="Gramene" id="PGSC0003DMT400093133">
    <property type="protein sequence ID" value="PGSC0003DMT400093133"/>
    <property type="gene ID" value="PGSC0003DMG400042704"/>
</dbReference>
<reference evidence="2" key="2">
    <citation type="submission" date="2015-06" db="UniProtKB">
        <authorList>
            <consortium name="EnsemblPlants"/>
        </authorList>
    </citation>
    <scope>IDENTIFICATION</scope>
    <source>
        <strain evidence="2">DM1-3 516 R44</strain>
    </source>
</reference>
<evidence type="ECO:0008006" key="4">
    <source>
        <dbReference type="Google" id="ProtNLM"/>
    </source>
</evidence>
<evidence type="ECO:0000256" key="1">
    <source>
        <dbReference type="SAM" id="MobiDB-lite"/>
    </source>
</evidence>
<evidence type="ECO:0000313" key="3">
    <source>
        <dbReference type="Proteomes" id="UP000011115"/>
    </source>
</evidence>
<evidence type="ECO:0000313" key="2">
    <source>
        <dbReference type="EnsemblPlants" id="PGSC0003DMT400093133"/>
    </source>
</evidence>
<protein>
    <recommendedName>
        <fullName evidence="4">Integrase core domain containing protein</fullName>
    </recommendedName>
</protein>
<dbReference type="Proteomes" id="UP000011115">
    <property type="component" value="Unassembled WGS sequence"/>
</dbReference>
<feature type="compositionally biased region" description="Basic and acidic residues" evidence="1">
    <location>
        <begin position="90"/>
        <end position="115"/>
    </location>
</feature>
<keyword evidence="3" id="KW-1185">Reference proteome</keyword>